<organism evidence="1 2">
    <name type="scientific">Gymnopus androsaceus JB14</name>
    <dbReference type="NCBI Taxonomy" id="1447944"/>
    <lineage>
        <taxon>Eukaryota</taxon>
        <taxon>Fungi</taxon>
        <taxon>Dikarya</taxon>
        <taxon>Basidiomycota</taxon>
        <taxon>Agaricomycotina</taxon>
        <taxon>Agaricomycetes</taxon>
        <taxon>Agaricomycetidae</taxon>
        <taxon>Agaricales</taxon>
        <taxon>Marasmiineae</taxon>
        <taxon>Omphalotaceae</taxon>
        <taxon>Gymnopus</taxon>
    </lineage>
</organism>
<dbReference type="OrthoDB" id="245563at2759"/>
<accession>A0A6A4HAX1</accession>
<evidence type="ECO:0000313" key="1">
    <source>
        <dbReference type="EMBL" id="KAE9394936.1"/>
    </source>
</evidence>
<dbReference type="EMBL" id="ML769540">
    <property type="protein sequence ID" value="KAE9394936.1"/>
    <property type="molecule type" value="Genomic_DNA"/>
</dbReference>
<evidence type="ECO:0008006" key="3">
    <source>
        <dbReference type="Google" id="ProtNLM"/>
    </source>
</evidence>
<dbReference type="Proteomes" id="UP000799118">
    <property type="component" value="Unassembled WGS sequence"/>
</dbReference>
<keyword evidence="2" id="KW-1185">Reference proteome</keyword>
<protein>
    <recommendedName>
        <fullName evidence="3">C3H1-type domain-containing protein</fullName>
    </recommendedName>
</protein>
<sequence>MTWTMLRYTTTFDSYLKNAIQSSVTLHFEDSAEGINVSKTHLSVQGVLVRDAAITKMKHLFTLNALHYYAKAGGIVIVGIDLLRTTVHLNRPISSAMGLCLERLPASFSARSQYLLNVPESSVLYTLFPASKIESQVFPVELQLQQLDINWTCIRNWIKEIYLALRSREAEVEGRAKKHAEKSKIRLDKAERFKEEIDYCSGKLAFKTFQYNDAISLYKRANEAAHKNSVYRQYGLLAYLKLIEYAPSTRSYAQSRRELMKTFAPSVSLTQMSRLHRERDEVKAIVSPFDEEPAPVSDSDSDSSDFYHEGNDIPCRYHNRNGCMRGSGRFYKHAPDGYTTLHYTTLHYTTLHYAG</sequence>
<evidence type="ECO:0000313" key="2">
    <source>
        <dbReference type="Proteomes" id="UP000799118"/>
    </source>
</evidence>
<proteinExistence type="predicted"/>
<reference evidence="1" key="1">
    <citation type="journal article" date="2019" name="Environ. Microbiol.">
        <title>Fungal ecological strategies reflected in gene transcription - a case study of two litter decomposers.</title>
        <authorList>
            <person name="Barbi F."/>
            <person name="Kohler A."/>
            <person name="Barry K."/>
            <person name="Baskaran P."/>
            <person name="Daum C."/>
            <person name="Fauchery L."/>
            <person name="Ihrmark K."/>
            <person name="Kuo A."/>
            <person name="LaButti K."/>
            <person name="Lipzen A."/>
            <person name="Morin E."/>
            <person name="Grigoriev I.V."/>
            <person name="Henrissat B."/>
            <person name="Lindahl B."/>
            <person name="Martin F."/>
        </authorList>
    </citation>
    <scope>NUCLEOTIDE SEQUENCE</scope>
    <source>
        <strain evidence="1">JB14</strain>
    </source>
</reference>
<gene>
    <name evidence="1" type="ORF">BT96DRAFT_942775</name>
</gene>
<name>A0A6A4HAX1_9AGAR</name>
<dbReference type="AlphaFoldDB" id="A0A6A4HAX1"/>